<sequence>MGKRHRSGRRVAQVRKQRRETVYKMKRKRCYGVVPCFVCGQHVDEMHATLEHVQPLSKGGTDAMANLDISHSWCNQARGNADGR</sequence>
<evidence type="ECO:0000259" key="1">
    <source>
        <dbReference type="Pfam" id="PF01844"/>
    </source>
</evidence>
<reference evidence="2 3" key="1">
    <citation type="submission" date="2024-08" db="EMBL/GenBank/DDBJ databases">
        <authorList>
            <person name="Lu H."/>
        </authorList>
    </citation>
    <scope>NUCLEOTIDE SEQUENCE [LARGE SCALE GENOMIC DNA]</scope>
    <source>
        <strain evidence="2 3">DXS20W</strain>
    </source>
</reference>
<accession>A0ABW7GK22</accession>
<dbReference type="EMBL" id="JBIGHX010000003">
    <property type="protein sequence ID" value="MFG6462304.1"/>
    <property type="molecule type" value="Genomic_DNA"/>
</dbReference>
<dbReference type="Pfam" id="PF01844">
    <property type="entry name" value="HNH"/>
    <property type="match status" value="1"/>
</dbReference>
<evidence type="ECO:0000313" key="3">
    <source>
        <dbReference type="Proteomes" id="UP001606302"/>
    </source>
</evidence>
<dbReference type="GO" id="GO:0004519">
    <property type="term" value="F:endonuclease activity"/>
    <property type="evidence" value="ECO:0007669"/>
    <property type="project" value="UniProtKB-KW"/>
</dbReference>
<dbReference type="CDD" id="cd00085">
    <property type="entry name" value="HNHc"/>
    <property type="match status" value="1"/>
</dbReference>
<feature type="domain" description="HNH" evidence="1">
    <location>
        <begin position="36"/>
        <end position="80"/>
    </location>
</feature>
<dbReference type="RefSeq" id="WP_394511167.1">
    <property type="nucleotide sequence ID" value="NZ_JBIGHX010000003.1"/>
</dbReference>
<dbReference type="Proteomes" id="UP001606302">
    <property type="component" value="Unassembled WGS sequence"/>
</dbReference>
<comment type="caution">
    <text evidence="2">The sequence shown here is derived from an EMBL/GenBank/DDBJ whole genome shotgun (WGS) entry which is preliminary data.</text>
</comment>
<name>A0ABW7GK22_9BURK</name>
<organism evidence="2 3">
    <name type="scientific">Pelomonas lactea</name>
    <dbReference type="NCBI Taxonomy" id="3299030"/>
    <lineage>
        <taxon>Bacteria</taxon>
        <taxon>Pseudomonadati</taxon>
        <taxon>Pseudomonadota</taxon>
        <taxon>Betaproteobacteria</taxon>
        <taxon>Burkholderiales</taxon>
        <taxon>Sphaerotilaceae</taxon>
        <taxon>Roseateles</taxon>
    </lineage>
</organism>
<keyword evidence="2" id="KW-0255">Endonuclease</keyword>
<keyword evidence="3" id="KW-1185">Reference proteome</keyword>
<dbReference type="InterPro" id="IPR002711">
    <property type="entry name" value="HNH"/>
</dbReference>
<keyword evidence="2" id="KW-0540">Nuclease</keyword>
<dbReference type="InterPro" id="IPR003615">
    <property type="entry name" value="HNH_nuc"/>
</dbReference>
<evidence type="ECO:0000313" key="2">
    <source>
        <dbReference type="EMBL" id="MFG6462304.1"/>
    </source>
</evidence>
<gene>
    <name evidence="2" type="ORF">ACG04Q_12050</name>
</gene>
<proteinExistence type="predicted"/>
<keyword evidence="2" id="KW-0378">Hydrolase</keyword>
<dbReference type="Gene3D" id="1.10.30.50">
    <property type="match status" value="1"/>
</dbReference>
<protein>
    <submittedName>
        <fullName evidence="2">HNH endonuclease</fullName>
    </submittedName>
</protein>